<dbReference type="InterPro" id="IPR006283">
    <property type="entry name" value="ThiL-like"/>
</dbReference>
<dbReference type="HAMAP" id="MF_02128">
    <property type="entry name" value="TMP_kinase"/>
    <property type="match status" value="1"/>
</dbReference>
<feature type="binding site" evidence="2">
    <location>
        <position position="45"/>
    </location>
    <ligand>
        <name>Mg(2+)</name>
        <dbReference type="ChEBI" id="CHEBI:18420"/>
        <label>1</label>
    </ligand>
</feature>
<dbReference type="InterPro" id="IPR036921">
    <property type="entry name" value="PurM-like_N_sf"/>
</dbReference>
<dbReference type="EMBL" id="VNIB01000008">
    <property type="protein sequence ID" value="TYO98145.1"/>
    <property type="molecule type" value="Genomic_DNA"/>
</dbReference>
<evidence type="ECO:0000259" key="4">
    <source>
        <dbReference type="Pfam" id="PF02769"/>
    </source>
</evidence>
<dbReference type="NCBIfam" id="TIGR01379">
    <property type="entry name" value="thiL"/>
    <property type="match status" value="1"/>
</dbReference>
<feature type="binding site" evidence="2">
    <location>
        <position position="74"/>
    </location>
    <ligand>
        <name>Mg(2+)</name>
        <dbReference type="ChEBI" id="CHEBI:18420"/>
        <label>4</label>
    </ligand>
</feature>
<feature type="binding site" evidence="2">
    <location>
        <position position="262"/>
    </location>
    <ligand>
        <name>substrate</name>
    </ligand>
</feature>
<dbReference type="GO" id="GO:0009229">
    <property type="term" value="P:thiamine diphosphate biosynthetic process"/>
    <property type="evidence" value="ECO:0007669"/>
    <property type="project" value="UniProtKB-UniRule"/>
</dbReference>
<comment type="caution">
    <text evidence="5">The sequence shown here is derived from an EMBL/GenBank/DDBJ whole genome shotgun (WGS) entry which is preliminary data.</text>
</comment>
<comment type="similarity">
    <text evidence="2">Belongs to the thiamine-monophosphate kinase family.</text>
</comment>
<dbReference type="GO" id="GO:0009030">
    <property type="term" value="F:thiamine-phosphate kinase activity"/>
    <property type="evidence" value="ECO:0007669"/>
    <property type="project" value="UniProtKB-UniRule"/>
</dbReference>
<feature type="binding site" evidence="2">
    <location>
        <position position="122"/>
    </location>
    <ligand>
        <name>Mg(2+)</name>
        <dbReference type="ChEBI" id="CHEBI:18420"/>
        <label>1</label>
    </ligand>
</feature>
<keyword evidence="6" id="KW-1185">Reference proteome</keyword>
<feature type="binding site" evidence="2">
    <location>
        <position position="52"/>
    </location>
    <ligand>
        <name>substrate</name>
    </ligand>
</feature>
<dbReference type="PANTHER" id="PTHR30270">
    <property type="entry name" value="THIAMINE-MONOPHOSPHATE KINASE"/>
    <property type="match status" value="1"/>
</dbReference>
<organism evidence="5 6">
    <name type="scientific">Geothermobacter ehrlichii</name>
    <dbReference type="NCBI Taxonomy" id="213224"/>
    <lineage>
        <taxon>Bacteria</taxon>
        <taxon>Pseudomonadati</taxon>
        <taxon>Thermodesulfobacteriota</taxon>
        <taxon>Desulfuromonadia</taxon>
        <taxon>Desulfuromonadales</taxon>
        <taxon>Geothermobacteraceae</taxon>
        <taxon>Geothermobacter</taxon>
    </lineage>
</organism>
<dbReference type="InterPro" id="IPR016188">
    <property type="entry name" value="PurM-like_N"/>
</dbReference>
<keyword evidence="2 5" id="KW-0418">Kinase</keyword>
<comment type="caution">
    <text evidence="2">Lacks conserved residue(s) required for the propagation of feature annotation.</text>
</comment>
<evidence type="ECO:0000313" key="5">
    <source>
        <dbReference type="EMBL" id="TYO98145.1"/>
    </source>
</evidence>
<dbReference type="UniPathway" id="UPA00060">
    <property type="reaction ID" value="UER00142"/>
</dbReference>
<dbReference type="OrthoDB" id="9802811at2"/>
<dbReference type="PANTHER" id="PTHR30270:SF0">
    <property type="entry name" value="THIAMINE-MONOPHOSPHATE KINASE"/>
    <property type="match status" value="1"/>
</dbReference>
<evidence type="ECO:0000259" key="3">
    <source>
        <dbReference type="Pfam" id="PF00586"/>
    </source>
</evidence>
<feature type="binding site" evidence="2">
    <location>
        <position position="45"/>
    </location>
    <ligand>
        <name>Mg(2+)</name>
        <dbReference type="ChEBI" id="CHEBI:18420"/>
        <label>2</label>
    </ligand>
</feature>
<feature type="domain" description="PurM-like C-terminal" evidence="4">
    <location>
        <begin position="152"/>
        <end position="300"/>
    </location>
</feature>
<feature type="binding site" evidence="2">
    <location>
        <position position="74"/>
    </location>
    <ligand>
        <name>Mg(2+)</name>
        <dbReference type="ChEBI" id="CHEBI:18420"/>
        <label>3</label>
    </ligand>
</feature>
<dbReference type="CDD" id="cd02194">
    <property type="entry name" value="ThiL"/>
    <property type="match status" value="1"/>
</dbReference>
<dbReference type="EC" id="2.7.4.16" evidence="2"/>
<feature type="binding site" evidence="2">
    <location>
        <position position="212"/>
    </location>
    <ligand>
        <name>ATP</name>
        <dbReference type="ChEBI" id="CHEBI:30616"/>
    </ligand>
</feature>
<feature type="binding site" evidence="2">
    <location>
        <position position="28"/>
    </location>
    <ligand>
        <name>Mg(2+)</name>
        <dbReference type="ChEBI" id="CHEBI:18420"/>
        <label>4</label>
    </ligand>
</feature>
<feature type="domain" description="PurM-like N-terminal" evidence="3">
    <location>
        <begin position="26"/>
        <end position="139"/>
    </location>
</feature>
<feature type="binding site" evidence="2">
    <location>
        <position position="148"/>
    </location>
    <ligand>
        <name>ATP</name>
        <dbReference type="ChEBI" id="CHEBI:30616"/>
    </ligand>
</feature>
<keyword evidence="2" id="KW-0547">Nucleotide-binding</keyword>
<dbReference type="GO" id="GO:0009228">
    <property type="term" value="P:thiamine biosynthetic process"/>
    <property type="evidence" value="ECO:0007669"/>
    <property type="project" value="UniProtKB-KW"/>
</dbReference>
<dbReference type="GO" id="GO:0005524">
    <property type="term" value="F:ATP binding"/>
    <property type="evidence" value="ECO:0007669"/>
    <property type="project" value="UniProtKB-UniRule"/>
</dbReference>
<gene>
    <name evidence="2" type="primary">thiL</name>
    <name evidence="5" type="ORF">EDC39_10882</name>
</gene>
<comment type="miscellaneous">
    <text evidence="2">Reaction mechanism of ThiL seems to utilize a direct, inline transfer of the gamma-phosphate of ATP to TMP rather than a phosphorylated enzyme intermediate.</text>
</comment>
<dbReference type="PIRSF" id="PIRSF005303">
    <property type="entry name" value="Thiam_monoph_kin"/>
    <property type="match status" value="1"/>
</dbReference>
<feature type="binding site" evidence="2">
    <location>
        <position position="74"/>
    </location>
    <ligand>
        <name>Mg(2+)</name>
        <dbReference type="ChEBI" id="CHEBI:18420"/>
        <label>2</label>
    </ligand>
</feature>
<reference evidence="5 6" key="1">
    <citation type="submission" date="2019-07" db="EMBL/GenBank/DDBJ databases">
        <title>Genomic Encyclopedia of Type Strains, Phase IV (KMG-IV): sequencing the most valuable type-strain genomes for metagenomic binning, comparative biology and taxonomic classification.</title>
        <authorList>
            <person name="Goeker M."/>
        </authorList>
    </citation>
    <scope>NUCLEOTIDE SEQUENCE [LARGE SCALE GENOMIC DNA]</scope>
    <source>
        <strain evidence="5 6">SS015</strain>
    </source>
</reference>
<keyword evidence="1 2" id="KW-0784">Thiamine biosynthesis</keyword>
<dbReference type="Pfam" id="PF00586">
    <property type="entry name" value="AIRS"/>
    <property type="match status" value="1"/>
</dbReference>
<dbReference type="InterPro" id="IPR036676">
    <property type="entry name" value="PurM-like_C_sf"/>
</dbReference>
<feature type="binding site" evidence="2">
    <location>
        <position position="28"/>
    </location>
    <ligand>
        <name>Mg(2+)</name>
        <dbReference type="ChEBI" id="CHEBI:18420"/>
        <label>3</label>
    </ligand>
</feature>
<feature type="binding site" evidence="2">
    <location>
        <position position="213"/>
    </location>
    <ligand>
        <name>Mg(2+)</name>
        <dbReference type="ChEBI" id="CHEBI:18420"/>
        <label>5</label>
    </ligand>
</feature>
<sequence>MTDEFRLIERIRALAPSCLEVEEGIGDDCAVLNPPAGERLLVTSDLLLEGVHFRRDWTCAADLGAKSVAVNLSDLAAMGARPLALVLGLGVPDDFAAGQLDALIAGFCRTAADYGVALVGGDTCRSQQFLTVAVTAFGTAAPGRIVRRSGARAGDCLLVSGELGDSALALRLLQRGENPPPEIAERHHRPRARVELGKRLAAAGIHAMIDLSDGLIGDLGHILAASGVGAEIETAKIPLSGAFRRALADDPGLFALALGGGEDYELLLAAEASGVAGLQALAAGIGVRLSVIGRVVDEPRAIWLVDADGERRRAEPAGFRHAIGK</sequence>
<dbReference type="AlphaFoldDB" id="A0A5D3WIY8"/>
<keyword evidence="2" id="KW-0460">Magnesium</keyword>
<feature type="binding site" evidence="2">
    <location>
        <position position="319"/>
    </location>
    <ligand>
        <name>substrate</name>
    </ligand>
</feature>
<evidence type="ECO:0000313" key="6">
    <source>
        <dbReference type="Proteomes" id="UP000324159"/>
    </source>
</evidence>
<dbReference type="RefSeq" id="WP_148896216.1">
    <property type="nucleotide sequence ID" value="NZ_VNIB01000008.1"/>
</dbReference>
<comment type="function">
    <text evidence="2">Catalyzes the ATP-dependent phosphorylation of thiamine-monophosphate (TMP) to form thiamine-pyrophosphate (TPP), the active form of vitamin B1.</text>
</comment>
<evidence type="ECO:0000256" key="1">
    <source>
        <dbReference type="ARBA" id="ARBA00022977"/>
    </source>
</evidence>
<keyword evidence="2" id="KW-0067">ATP-binding</keyword>
<comment type="pathway">
    <text evidence="2">Cofactor biosynthesis; thiamine diphosphate biosynthesis; thiamine diphosphate from thiamine phosphate: step 1/1.</text>
</comment>
<proteinExistence type="inferred from homology"/>
<dbReference type="InterPro" id="IPR010918">
    <property type="entry name" value="PurM-like_C_dom"/>
</dbReference>
<feature type="binding site" evidence="2">
    <location>
        <position position="43"/>
    </location>
    <ligand>
        <name>Mg(2+)</name>
        <dbReference type="ChEBI" id="CHEBI:18420"/>
        <label>4</label>
    </ligand>
</feature>
<keyword evidence="2" id="KW-0808">Transferase</keyword>
<feature type="binding site" evidence="2">
    <location>
        <position position="210"/>
    </location>
    <ligand>
        <name>Mg(2+)</name>
        <dbReference type="ChEBI" id="CHEBI:18420"/>
        <label>3</label>
    </ligand>
</feature>
<dbReference type="Proteomes" id="UP000324159">
    <property type="component" value="Unassembled WGS sequence"/>
</dbReference>
<feature type="binding site" evidence="2">
    <location>
        <begin position="121"/>
        <end position="122"/>
    </location>
    <ligand>
        <name>ATP</name>
        <dbReference type="ChEBI" id="CHEBI:30616"/>
    </ligand>
</feature>
<comment type="catalytic activity">
    <reaction evidence="2">
        <text>thiamine phosphate + ATP = thiamine diphosphate + ADP</text>
        <dbReference type="Rhea" id="RHEA:15913"/>
        <dbReference type="ChEBI" id="CHEBI:30616"/>
        <dbReference type="ChEBI" id="CHEBI:37575"/>
        <dbReference type="ChEBI" id="CHEBI:58937"/>
        <dbReference type="ChEBI" id="CHEBI:456216"/>
        <dbReference type="EC" id="2.7.4.16"/>
    </reaction>
</comment>
<keyword evidence="2" id="KW-0479">Metal-binding</keyword>
<name>A0A5D3WIY8_9BACT</name>
<dbReference type="Gene3D" id="3.90.650.10">
    <property type="entry name" value="PurM-like C-terminal domain"/>
    <property type="match status" value="1"/>
</dbReference>
<dbReference type="GO" id="GO:0000287">
    <property type="term" value="F:magnesium ion binding"/>
    <property type="evidence" value="ECO:0007669"/>
    <property type="project" value="UniProtKB-UniRule"/>
</dbReference>
<dbReference type="Gene3D" id="3.30.1330.10">
    <property type="entry name" value="PurM-like, N-terminal domain"/>
    <property type="match status" value="1"/>
</dbReference>
<dbReference type="SUPFAM" id="SSF55326">
    <property type="entry name" value="PurM N-terminal domain-like"/>
    <property type="match status" value="1"/>
</dbReference>
<dbReference type="SUPFAM" id="SSF56042">
    <property type="entry name" value="PurM C-terminal domain-like"/>
    <property type="match status" value="1"/>
</dbReference>
<dbReference type="Pfam" id="PF02769">
    <property type="entry name" value="AIRS_C"/>
    <property type="match status" value="1"/>
</dbReference>
<evidence type="ECO:0000256" key="2">
    <source>
        <dbReference type="HAMAP-Rule" id="MF_02128"/>
    </source>
</evidence>
<accession>A0A5D3WIY8</accession>
<feature type="binding site" evidence="2">
    <location>
        <position position="44"/>
    </location>
    <ligand>
        <name>Mg(2+)</name>
        <dbReference type="ChEBI" id="CHEBI:18420"/>
        <label>1</label>
    </ligand>
</feature>
<protein>
    <recommendedName>
        <fullName evidence="2">Thiamine-monophosphate kinase</fullName>
        <shortName evidence="2">TMP kinase</shortName>
        <shortName evidence="2">Thiamine-phosphate kinase</shortName>
        <ecNumber evidence="2">2.7.4.16</ecNumber>
    </recommendedName>
</protein>